<dbReference type="RefSeq" id="WP_141824740.1">
    <property type="nucleotide sequence ID" value="NZ_BAAAQC010000013.1"/>
</dbReference>
<reference evidence="2 3" key="1">
    <citation type="submission" date="2019-06" db="EMBL/GenBank/DDBJ databases">
        <title>Sequencing the genomes of 1000 actinobacteria strains.</title>
        <authorList>
            <person name="Klenk H.-P."/>
        </authorList>
    </citation>
    <scope>NUCLEOTIDE SEQUENCE [LARGE SCALE GENOMIC DNA]</scope>
    <source>
        <strain evidence="2 3">DSM 21776</strain>
    </source>
</reference>
<protein>
    <submittedName>
        <fullName evidence="2">Uncharacterized protein</fullName>
    </submittedName>
</protein>
<dbReference type="Proteomes" id="UP000320085">
    <property type="component" value="Unassembled WGS sequence"/>
</dbReference>
<dbReference type="OrthoDB" id="9763471at2"/>
<dbReference type="AlphaFoldDB" id="A0A543PN81"/>
<dbReference type="EMBL" id="VFQF01000003">
    <property type="protein sequence ID" value="TQN45542.1"/>
    <property type="molecule type" value="Genomic_DNA"/>
</dbReference>
<accession>A0A543PN81</accession>
<name>A0A543PN81_9MICO</name>
<feature type="region of interest" description="Disordered" evidence="1">
    <location>
        <begin position="59"/>
        <end position="88"/>
    </location>
</feature>
<evidence type="ECO:0000313" key="3">
    <source>
        <dbReference type="Proteomes" id="UP000320085"/>
    </source>
</evidence>
<gene>
    <name evidence="2" type="ORF">FHX52_4782</name>
</gene>
<proteinExistence type="predicted"/>
<comment type="caution">
    <text evidence="2">The sequence shown here is derived from an EMBL/GenBank/DDBJ whole genome shotgun (WGS) entry which is preliminary data.</text>
</comment>
<sequence length="705" mass="73003">MTRVTGALRPASTAGTDDQRLAAVTAPVRDPLWFLARQLQTRGFVADDGGSPVTVTVGRSTTPLTVDGKPVTAPLEPDVEAEPPTPRDRIDTATRIRLATELFRRVVDGGVPPATVATLRAGLAAAYPLRAVLAGNPAGPVAQALPDPVALYAAWAAAVGAAGTTGTLPPLPGAGTSRALIEVAARSWVGWMTARLGPVGGPTAPPKWDGTTLAYAFSAAGRVGSATLTLTAPDYDGEGLDWHSFDRSALASAPPAGPPAAVRPSPVTYPGMPERGFWTMEDGTVNLDVLAGQDPSRQLLVSFAHGFGNDWFVVPLTLDSGATLITSLTVTDSFGTVTPVLPAAALDGPAARFRLWELTAASATTDAGVGMRVLLPGSPPPLQGPSTEEVLLARDEMANLGWLIELATTDEDGAKVDRYRRWLSLRSERDPAFTPGSAGDTLYYRLGTSLPDYWYPLMSTGAGLALAAVPPGATDVSSEGVTGTIVPHVPGSTVKDEEVPRAGTAVSRVHRLVQTPAGRRVWRARRRTAGTGEASSGLRFDTLGAPAVTPNLLSNPALALASRTAAAAAVSKVGRSPSLGRDWQVVNPKGGRTEARLEPSTRGQEGWQLHIVANKPKSGVAQTFAAKTTAPAAAEAAAWVFVIRGQVSLAAGPGGVMKPGAMSTTTGEWELLRAPASKSPVTQLVVLAQGGAAEFIIDGASVRQR</sequence>
<evidence type="ECO:0000313" key="2">
    <source>
        <dbReference type="EMBL" id="TQN45542.1"/>
    </source>
</evidence>
<evidence type="ECO:0000256" key="1">
    <source>
        <dbReference type="SAM" id="MobiDB-lite"/>
    </source>
</evidence>
<organism evidence="2 3">
    <name type="scientific">Humibacillus xanthopallidus</name>
    <dbReference type="NCBI Taxonomy" id="412689"/>
    <lineage>
        <taxon>Bacteria</taxon>
        <taxon>Bacillati</taxon>
        <taxon>Actinomycetota</taxon>
        <taxon>Actinomycetes</taxon>
        <taxon>Micrococcales</taxon>
        <taxon>Intrasporangiaceae</taxon>
        <taxon>Humibacillus</taxon>
    </lineage>
</organism>